<sequence>MTETIELELYGNVEAVETKTGDGIPRVVPQTVTLPAPSAGDHVVVLRTDPDVTFIHVLPPESDGLEGFDSDLATTTTVDGEPRSECWVSAPALENAAQLSIDTHDRAGDLETVDIDVDYRGWTARLARRVREFKHKRRANKALARR</sequence>
<accession>L9Y7K3</accession>
<organism evidence="1 2">
    <name type="scientific">Natrinema versiforme JCM 10478</name>
    <dbReference type="NCBI Taxonomy" id="1227496"/>
    <lineage>
        <taxon>Archaea</taxon>
        <taxon>Methanobacteriati</taxon>
        <taxon>Methanobacteriota</taxon>
        <taxon>Stenosarchaea group</taxon>
        <taxon>Halobacteria</taxon>
        <taxon>Halobacteriales</taxon>
        <taxon>Natrialbaceae</taxon>
        <taxon>Natrinema</taxon>
    </lineage>
</organism>
<dbReference type="EMBL" id="AOID01000019">
    <property type="protein sequence ID" value="ELY68918.1"/>
    <property type="molecule type" value="Genomic_DNA"/>
</dbReference>
<dbReference type="Proteomes" id="UP000011632">
    <property type="component" value="Unassembled WGS sequence"/>
</dbReference>
<dbReference type="PATRIC" id="fig|1227496.3.peg.1233"/>
<keyword evidence="2" id="KW-1185">Reference proteome</keyword>
<gene>
    <name evidence="1" type="ORF">C489_06113</name>
</gene>
<name>L9Y7K3_9EURY</name>
<comment type="caution">
    <text evidence="1">The sequence shown here is derived from an EMBL/GenBank/DDBJ whole genome shotgun (WGS) entry which is preliminary data.</text>
</comment>
<dbReference type="OrthoDB" id="204826at2157"/>
<evidence type="ECO:0000313" key="2">
    <source>
        <dbReference type="Proteomes" id="UP000011632"/>
    </source>
</evidence>
<evidence type="ECO:0000313" key="1">
    <source>
        <dbReference type="EMBL" id="ELY68918.1"/>
    </source>
</evidence>
<protein>
    <submittedName>
        <fullName evidence="1">Uncharacterized protein</fullName>
    </submittedName>
</protein>
<dbReference type="RefSeq" id="WP_006430280.1">
    <property type="nucleotide sequence ID" value="NZ_AOID01000019.1"/>
</dbReference>
<dbReference type="STRING" id="1227496.C489_06113"/>
<dbReference type="AlphaFoldDB" id="L9Y7K3"/>
<proteinExistence type="predicted"/>
<reference evidence="1 2" key="1">
    <citation type="journal article" date="2014" name="PLoS Genet.">
        <title>Phylogenetically driven sequencing of extremely halophilic archaea reveals strategies for static and dynamic osmo-response.</title>
        <authorList>
            <person name="Becker E.A."/>
            <person name="Seitzer P.M."/>
            <person name="Tritt A."/>
            <person name="Larsen D."/>
            <person name="Krusor M."/>
            <person name="Yao A.I."/>
            <person name="Wu D."/>
            <person name="Madern D."/>
            <person name="Eisen J.A."/>
            <person name="Darling A.E."/>
            <person name="Facciotti M.T."/>
        </authorList>
    </citation>
    <scope>NUCLEOTIDE SEQUENCE [LARGE SCALE GENOMIC DNA]</scope>
    <source>
        <strain evidence="1 2">JCM 10478</strain>
    </source>
</reference>